<dbReference type="SUPFAM" id="SSF50129">
    <property type="entry name" value="GroES-like"/>
    <property type="match status" value="1"/>
</dbReference>
<accession>A0A0F9SC39</accession>
<evidence type="ECO:0000256" key="1">
    <source>
        <dbReference type="ARBA" id="ARBA00023002"/>
    </source>
</evidence>
<evidence type="ECO:0000313" key="4">
    <source>
        <dbReference type="EMBL" id="KKN64609.1"/>
    </source>
</evidence>
<dbReference type="Pfam" id="PF08240">
    <property type="entry name" value="ADH_N"/>
    <property type="match status" value="1"/>
</dbReference>
<comment type="caution">
    <text evidence="4">The sequence shown here is derived from an EMBL/GenBank/DDBJ whole genome shotgun (WGS) entry which is preliminary data.</text>
</comment>
<dbReference type="Gene3D" id="3.90.180.10">
    <property type="entry name" value="Medium-chain alcohol dehydrogenases, catalytic domain"/>
    <property type="match status" value="1"/>
</dbReference>
<keyword evidence="1" id="KW-0560">Oxidoreductase</keyword>
<dbReference type="InterPro" id="IPR036291">
    <property type="entry name" value="NAD(P)-bd_dom_sf"/>
</dbReference>
<gene>
    <name evidence="4" type="ORF">LCGC14_0489870</name>
</gene>
<dbReference type="PANTHER" id="PTHR43401">
    <property type="entry name" value="L-THREONINE 3-DEHYDROGENASE"/>
    <property type="match status" value="1"/>
</dbReference>
<dbReference type="AlphaFoldDB" id="A0A0F9SC39"/>
<dbReference type="SUPFAM" id="SSF51735">
    <property type="entry name" value="NAD(P)-binding Rossmann-fold domains"/>
    <property type="match status" value="1"/>
</dbReference>
<protein>
    <recommendedName>
        <fullName evidence="5">Enoyl reductase (ER) domain-containing protein</fullName>
    </recommendedName>
</protein>
<dbReference type="Gene3D" id="3.40.50.720">
    <property type="entry name" value="NAD(P)-binding Rossmann-like Domain"/>
    <property type="match status" value="1"/>
</dbReference>
<evidence type="ECO:0000259" key="3">
    <source>
        <dbReference type="Pfam" id="PF08240"/>
    </source>
</evidence>
<dbReference type="EMBL" id="LAZR01000549">
    <property type="protein sequence ID" value="KKN64609.1"/>
    <property type="molecule type" value="Genomic_DNA"/>
</dbReference>
<dbReference type="GO" id="GO:0016491">
    <property type="term" value="F:oxidoreductase activity"/>
    <property type="evidence" value="ECO:0007669"/>
    <property type="project" value="UniProtKB-KW"/>
</dbReference>
<dbReference type="InterPro" id="IPR013154">
    <property type="entry name" value="ADH-like_N"/>
</dbReference>
<proteinExistence type="predicted"/>
<dbReference type="Pfam" id="PF00107">
    <property type="entry name" value="ADH_zinc_N"/>
    <property type="match status" value="1"/>
</dbReference>
<organism evidence="4">
    <name type="scientific">marine sediment metagenome</name>
    <dbReference type="NCBI Taxonomy" id="412755"/>
    <lineage>
        <taxon>unclassified sequences</taxon>
        <taxon>metagenomes</taxon>
        <taxon>ecological metagenomes</taxon>
    </lineage>
</organism>
<dbReference type="InterPro" id="IPR050129">
    <property type="entry name" value="Zn_alcohol_dh"/>
</dbReference>
<feature type="domain" description="Alcohol dehydrogenase-like C-terminal" evidence="2">
    <location>
        <begin position="223"/>
        <end position="353"/>
    </location>
</feature>
<dbReference type="InterPro" id="IPR013149">
    <property type="entry name" value="ADH-like_C"/>
</dbReference>
<dbReference type="PANTHER" id="PTHR43401:SF2">
    <property type="entry name" value="L-THREONINE 3-DEHYDROGENASE"/>
    <property type="match status" value="1"/>
</dbReference>
<sequence>MKSLVYNVHPIGWATCWWLRRLWSGCLTTWVAGLRCREVDPPQLPGEDWVRVRTLIAGICGTDTAILALKPPIDSILQAFSSPPMALGHENVAIVEDVGAAVDTSWVGRRVCVDPTLACTARGINPPCDRCRNGEYGACERFGADGEGTSQLPPATCIGYNSRTGGTFGEQFVAHVSQLVAVPDGMSDEDASLTDPLACGLHASLRTDLSKARSVLVYGMGVLGLSIIMALRARGFTGRIDALGRSDYLADLVSSMGADEYVQLPAGARERFEEIARRTGGSVQRARFDNYMLSGGYDVVFECAGSVQSLTETLKWTRSRGQVILVGTGSGRGVDLTPIWFRELSVIGAYGRQLERVDLRTIGSYPLTHELMLSGKFKTAGLLTHTFRLSEYHKAFAVAMHKAPNRAIKVAFDFR</sequence>
<feature type="domain" description="Alcohol dehydrogenase-like N-terminal" evidence="3">
    <location>
        <begin position="46"/>
        <end position="184"/>
    </location>
</feature>
<evidence type="ECO:0000259" key="2">
    <source>
        <dbReference type="Pfam" id="PF00107"/>
    </source>
</evidence>
<name>A0A0F9SC39_9ZZZZ</name>
<dbReference type="InterPro" id="IPR011032">
    <property type="entry name" value="GroES-like_sf"/>
</dbReference>
<reference evidence="4" key="1">
    <citation type="journal article" date="2015" name="Nature">
        <title>Complex archaea that bridge the gap between prokaryotes and eukaryotes.</title>
        <authorList>
            <person name="Spang A."/>
            <person name="Saw J.H."/>
            <person name="Jorgensen S.L."/>
            <person name="Zaremba-Niedzwiedzka K."/>
            <person name="Martijn J."/>
            <person name="Lind A.E."/>
            <person name="van Eijk R."/>
            <person name="Schleper C."/>
            <person name="Guy L."/>
            <person name="Ettema T.J."/>
        </authorList>
    </citation>
    <scope>NUCLEOTIDE SEQUENCE</scope>
</reference>
<evidence type="ECO:0008006" key="5">
    <source>
        <dbReference type="Google" id="ProtNLM"/>
    </source>
</evidence>